<comment type="caution">
    <text evidence="1">The sequence shown here is derived from an EMBL/GenBank/DDBJ whole genome shotgun (WGS) entry which is preliminary data.</text>
</comment>
<protein>
    <recommendedName>
        <fullName evidence="3">F-box associated domain-containing protein</fullName>
    </recommendedName>
</protein>
<evidence type="ECO:0000313" key="1">
    <source>
        <dbReference type="EMBL" id="KAB1224759.1"/>
    </source>
</evidence>
<sequence length="128" mass="14479">MEEHDDQHEAVYFDNLSSLGGRLCLTGCRSLDIWLWEMKEYGVQESWAPACLENIHFPDTDLTSLCFLRIGQLLAIHNGKKLIRCYSGEETAGSFVANSRPFSEATMFVESLLSPTYYNGNDGQLFSE</sequence>
<name>A0A6A1WHE7_9ROSI</name>
<reference evidence="1 2" key="1">
    <citation type="journal article" date="2019" name="Plant Biotechnol. J.">
        <title>The red bayberry genome and genetic basis of sex determination.</title>
        <authorList>
            <person name="Jia H.M."/>
            <person name="Jia H.J."/>
            <person name="Cai Q.L."/>
            <person name="Wang Y."/>
            <person name="Zhao H.B."/>
            <person name="Yang W.F."/>
            <person name="Wang G.Y."/>
            <person name="Li Y.H."/>
            <person name="Zhan D.L."/>
            <person name="Shen Y.T."/>
            <person name="Niu Q.F."/>
            <person name="Chang L."/>
            <person name="Qiu J."/>
            <person name="Zhao L."/>
            <person name="Xie H.B."/>
            <person name="Fu W.Y."/>
            <person name="Jin J."/>
            <person name="Li X.W."/>
            <person name="Jiao Y."/>
            <person name="Zhou C.C."/>
            <person name="Tu T."/>
            <person name="Chai C.Y."/>
            <person name="Gao J.L."/>
            <person name="Fan L.J."/>
            <person name="van de Weg E."/>
            <person name="Wang J.Y."/>
            <person name="Gao Z.S."/>
        </authorList>
    </citation>
    <scope>NUCLEOTIDE SEQUENCE [LARGE SCALE GENOMIC DNA]</scope>
    <source>
        <tissue evidence="1">Leaves</tissue>
    </source>
</reference>
<dbReference type="EMBL" id="RXIC02000019">
    <property type="protein sequence ID" value="KAB1224759.1"/>
    <property type="molecule type" value="Genomic_DNA"/>
</dbReference>
<evidence type="ECO:0000313" key="2">
    <source>
        <dbReference type="Proteomes" id="UP000516437"/>
    </source>
</evidence>
<dbReference type="Proteomes" id="UP000516437">
    <property type="component" value="Chromosome 1"/>
</dbReference>
<proteinExistence type="predicted"/>
<dbReference type="AlphaFoldDB" id="A0A6A1WHE7"/>
<organism evidence="1 2">
    <name type="scientific">Morella rubra</name>
    <name type="common">Chinese bayberry</name>
    <dbReference type="NCBI Taxonomy" id="262757"/>
    <lineage>
        <taxon>Eukaryota</taxon>
        <taxon>Viridiplantae</taxon>
        <taxon>Streptophyta</taxon>
        <taxon>Embryophyta</taxon>
        <taxon>Tracheophyta</taxon>
        <taxon>Spermatophyta</taxon>
        <taxon>Magnoliopsida</taxon>
        <taxon>eudicotyledons</taxon>
        <taxon>Gunneridae</taxon>
        <taxon>Pentapetalae</taxon>
        <taxon>rosids</taxon>
        <taxon>fabids</taxon>
        <taxon>Fagales</taxon>
        <taxon>Myricaceae</taxon>
        <taxon>Morella</taxon>
    </lineage>
</organism>
<gene>
    <name evidence="1" type="ORF">CJ030_MR1G028609</name>
</gene>
<dbReference type="OrthoDB" id="591557at2759"/>
<accession>A0A6A1WHE7</accession>
<evidence type="ECO:0008006" key="3">
    <source>
        <dbReference type="Google" id="ProtNLM"/>
    </source>
</evidence>
<keyword evidence="2" id="KW-1185">Reference proteome</keyword>